<accession>A0AAU9K5E1</accession>
<gene>
    <name evidence="1" type="ORF">BSTOLATCC_MIC58269</name>
</gene>
<evidence type="ECO:0000313" key="1">
    <source>
        <dbReference type="EMBL" id="CAG9333457.1"/>
    </source>
</evidence>
<reference evidence="1" key="1">
    <citation type="submission" date="2021-09" db="EMBL/GenBank/DDBJ databases">
        <authorList>
            <consortium name="AG Swart"/>
            <person name="Singh M."/>
            <person name="Singh A."/>
            <person name="Seah K."/>
            <person name="Emmerich C."/>
        </authorList>
    </citation>
    <scope>NUCLEOTIDE SEQUENCE</scope>
    <source>
        <strain evidence="1">ATCC30299</strain>
    </source>
</reference>
<keyword evidence="2" id="KW-1185">Reference proteome</keyword>
<name>A0AAU9K5E1_9CILI</name>
<dbReference type="AlphaFoldDB" id="A0AAU9K5E1"/>
<sequence length="83" mass="9350">MGLCVTKSSWGSSNYRIIEKSSINREESLILQRRLSVIKAQNAPKLNLQLSGLYSRRQNCPKDEVSSGQLSKLPTLCEENQPK</sequence>
<protein>
    <submittedName>
        <fullName evidence="1">Uncharacterized protein</fullName>
    </submittedName>
</protein>
<evidence type="ECO:0000313" key="2">
    <source>
        <dbReference type="Proteomes" id="UP001162131"/>
    </source>
</evidence>
<organism evidence="1 2">
    <name type="scientific">Blepharisma stoltei</name>
    <dbReference type="NCBI Taxonomy" id="1481888"/>
    <lineage>
        <taxon>Eukaryota</taxon>
        <taxon>Sar</taxon>
        <taxon>Alveolata</taxon>
        <taxon>Ciliophora</taxon>
        <taxon>Postciliodesmatophora</taxon>
        <taxon>Heterotrichea</taxon>
        <taxon>Heterotrichida</taxon>
        <taxon>Blepharismidae</taxon>
        <taxon>Blepharisma</taxon>
    </lineage>
</organism>
<dbReference type="EMBL" id="CAJZBQ010000056">
    <property type="protein sequence ID" value="CAG9333457.1"/>
    <property type="molecule type" value="Genomic_DNA"/>
</dbReference>
<proteinExistence type="predicted"/>
<dbReference type="Proteomes" id="UP001162131">
    <property type="component" value="Unassembled WGS sequence"/>
</dbReference>
<comment type="caution">
    <text evidence="1">The sequence shown here is derived from an EMBL/GenBank/DDBJ whole genome shotgun (WGS) entry which is preliminary data.</text>
</comment>